<keyword evidence="2" id="KW-1185">Reference proteome</keyword>
<evidence type="ECO:0000313" key="1">
    <source>
        <dbReference type="EMBL" id="KAI3820203.1"/>
    </source>
</evidence>
<reference evidence="1 2" key="2">
    <citation type="journal article" date="2022" name="Mol. Ecol. Resour.">
        <title>The genomes of chicory, endive, great burdock and yacon provide insights into Asteraceae paleo-polyploidization history and plant inulin production.</title>
        <authorList>
            <person name="Fan W."/>
            <person name="Wang S."/>
            <person name="Wang H."/>
            <person name="Wang A."/>
            <person name="Jiang F."/>
            <person name="Liu H."/>
            <person name="Zhao H."/>
            <person name="Xu D."/>
            <person name="Zhang Y."/>
        </authorList>
    </citation>
    <scope>NUCLEOTIDE SEQUENCE [LARGE SCALE GENOMIC DNA]</scope>
    <source>
        <strain evidence="2">cv. Yunnan</strain>
        <tissue evidence="1">Leaves</tissue>
    </source>
</reference>
<evidence type="ECO:0000313" key="2">
    <source>
        <dbReference type="Proteomes" id="UP001056120"/>
    </source>
</evidence>
<organism evidence="1 2">
    <name type="scientific">Smallanthus sonchifolius</name>
    <dbReference type="NCBI Taxonomy" id="185202"/>
    <lineage>
        <taxon>Eukaryota</taxon>
        <taxon>Viridiplantae</taxon>
        <taxon>Streptophyta</taxon>
        <taxon>Embryophyta</taxon>
        <taxon>Tracheophyta</taxon>
        <taxon>Spermatophyta</taxon>
        <taxon>Magnoliopsida</taxon>
        <taxon>eudicotyledons</taxon>
        <taxon>Gunneridae</taxon>
        <taxon>Pentapetalae</taxon>
        <taxon>asterids</taxon>
        <taxon>campanulids</taxon>
        <taxon>Asterales</taxon>
        <taxon>Asteraceae</taxon>
        <taxon>Asteroideae</taxon>
        <taxon>Heliantheae alliance</taxon>
        <taxon>Millerieae</taxon>
        <taxon>Smallanthus</taxon>
    </lineage>
</organism>
<gene>
    <name evidence="1" type="ORF">L1987_07746</name>
</gene>
<accession>A0ACB9JKJ6</accession>
<proteinExistence type="predicted"/>
<sequence>MGWGLFSFFRVCGGTGGTQHTLCTTKKRVERVIPADKSYGFRWGAFRVYNFEPCMVVGRCMRTSSGYTRDGETPMIGVRRRVGDVPIGLGLNPSEEGATEVGLPSLLHGGDTPMLDTEMEGGMEPPNLASPQGGEQQCKNKPKAVEEVVSDHPLESTPSPGLETPCGAFAATPEITKPRGPNVDEDGFTTVSRRKKIGPIKVQGRNQKPIKVKVVSQQNVHGQPSGRQAPAGPKGKQLGDRGGKNQQHLSTNSANCSKHINTDTSNPFSVLDIPKSIKFNKLIEAQDDLYPPDQSLKDGMDVDMLHSMNGQTEDSQPNPKSVGDHFRENDSMVCQLNREHIEGVRVLPASVISSPKLGGCLPTSSFLPGGKSYGISDDKKRAIADRLKSTGSISMDIADQWCPGQWDFFNDHCTLMGLDPDYCIEDVESDDENGTAQFFAAQMKVGMPKGSIIKDAEYYRLDKENQTLNVPSHAFMEGQSGSMQENPHTIDEDNATKGEEGDEEPLTEVLSKTWNEDEAPHMIEWIPVNPLMLDTNMEMNDVCLNKEYTGNSILDNLSIRGSSPISRNAEEEGEPEVTSDQSDKVKQFVSKNIGSEGNPLPLNFNASDIDAMDDSVSSWESLCQNPITIMWPGVWEMNSTSTDWEDIMVRVRKCWATESHMGAAETSSKPMLWGMDIDMDMQVNFFGEYNPLVECLAKWLGSHNLTDHEAWRKTSGSKIHPDTWLDVERGACQVEEATHRKKKKKRKVMGKNPFQNRFNPKTSKEDSTLAGSFKGEARRMIKVMRLKNKKIGKSMEVTNIEFSQNFSPVKVIAPPLGFGDFKAGKSGKKDTTGNSVPKKIKNIKTVGLAREITAKEANLEAIASSINETSENSALINSIRAMKNSKLTKFSAKMNENGVPRKVTERKDPCPENNVTQATKRNDLPMGTNVQGDGFTLVRRRRGGTKPMDQGMRYKPAFTNLPRVHNLYQNREGNRNRETGLNSKWHRDGNDDQNINNKGDQGSSAEIDEQNEEENDTTMNGAVTQNARPEARVTVANTNHNRTRSREQGPRTKMVETSNSFHLLDQEGNELEGMDNGNAIKKNGEHTPHDKKDGWVRKQERTLNAMFRDRLSQDQRFEAKRFVLDKLLPLDSTFSEWSPSLLEYFRHL</sequence>
<protein>
    <submittedName>
        <fullName evidence="1">Uncharacterized protein</fullName>
    </submittedName>
</protein>
<comment type="caution">
    <text evidence="1">The sequence shown here is derived from an EMBL/GenBank/DDBJ whole genome shotgun (WGS) entry which is preliminary data.</text>
</comment>
<name>A0ACB9JKJ6_9ASTR</name>
<reference evidence="2" key="1">
    <citation type="journal article" date="2022" name="Mol. Ecol. Resour.">
        <title>The genomes of chicory, endive, great burdock and yacon provide insights into Asteraceae palaeo-polyploidization history and plant inulin production.</title>
        <authorList>
            <person name="Fan W."/>
            <person name="Wang S."/>
            <person name="Wang H."/>
            <person name="Wang A."/>
            <person name="Jiang F."/>
            <person name="Liu H."/>
            <person name="Zhao H."/>
            <person name="Xu D."/>
            <person name="Zhang Y."/>
        </authorList>
    </citation>
    <scope>NUCLEOTIDE SEQUENCE [LARGE SCALE GENOMIC DNA]</scope>
    <source>
        <strain evidence="2">cv. Yunnan</strain>
    </source>
</reference>
<dbReference type="Proteomes" id="UP001056120">
    <property type="component" value="Linkage Group LG03"/>
</dbReference>
<dbReference type="EMBL" id="CM042020">
    <property type="protein sequence ID" value="KAI3820203.1"/>
    <property type="molecule type" value="Genomic_DNA"/>
</dbReference>